<evidence type="ECO:0000256" key="2">
    <source>
        <dbReference type="ARBA" id="ARBA00022475"/>
    </source>
</evidence>
<evidence type="ECO:0000256" key="6">
    <source>
        <dbReference type="SAM" id="Phobius"/>
    </source>
</evidence>
<feature type="transmembrane region" description="Helical" evidence="6">
    <location>
        <begin position="87"/>
        <end position="106"/>
    </location>
</feature>
<evidence type="ECO:0000256" key="5">
    <source>
        <dbReference type="ARBA" id="ARBA00023136"/>
    </source>
</evidence>
<reference evidence="7 8" key="1">
    <citation type="submission" date="2016-10" db="EMBL/GenBank/DDBJ databases">
        <authorList>
            <person name="de Groot N.N."/>
        </authorList>
    </citation>
    <scope>NUCLEOTIDE SEQUENCE [LARGE SCALE GENOMIC DNA]</scope>
    <source>
        <strain evidence="7 8">EP1-55-1</strain>
    </source>
</reference>
<dbReference type="AlphaFoldDB" id="A0A1I5KUG2"/>
<dbReference type="InterPro" id="IPR020948">
    <property type="entry name" value="P_starv_induced_PsiE-like"/>
</dbReference>
<accession>A0A1I5KUG2</accession>
<evidence type="ECO:0000313" key="8">
    <source>
        <dbReference type="Proteomes" id="UP000199227"/>
    </source>
</evidence>
<keyword evidence="4 6" id="KW-1133">Transmembrane helix</keyword>
<dbReference type="RefSeq" id="WP_092909860.1">
    <property type="nucleotide sequence ID" value="NZ_FOXB01000001.1"/>
</dbReference>
<keyword evidence="2" id="KW-1003">Cell membrane</keyword>
<dbReference type="STRING" id="223786.SAMN05216234_101100"/>
<keyword evidence="3 6" id="KW-0812">Transmembrane</keyword>
<name>A0A1I5KUG2_9BACT</name>
<sequence length="119" mass="13889">MSILSKLREYIDIVVAVFIFATLIIVGGDFTKTIILLLELIVIIEVVQMIFLFFKKHRIKIRYMVDAAIIYAIRELMIAITHEHIDTTKLTLLILILFSLFFMRYLSIKITYNSSNDTD</sequence>
<gene>
    <name evidence="7" type="ORF">SAMN05216234_101100</name>
</gene>
<dbReference type="Proteomes" id="UP000199227">
    <property type="component" value="Unassembled WGS sequence"/>
</dbReference>
<dbReference type="EMBL" id="FOXB01000001">
    <property type="protein sequence ID" value="SFO88760.1"/>
    <property type="molecule type" value="Genomic_DNA"/>
</dbReference>
<proteinExistence type="predicted"/>
<comment type="subcellular location">
    <subcellularLocation>
        <location evidence="1">Cell membrane</location>
        <topology evidence="1">Multi-pass membrane protein</topology>
    </subcellularLocation>
</comment>
<evidence type="ECO:0000256" key="4">
    <source>
        <dbReference type="ARBA" id="ARBA00022989"/>
    </source>
</evidence>
<organism evidence="7 8">
    <name type="scientific">Hydrogenimonas thermophila</name>
    <dbReference type="NCBI Taxonomy" id="223786"/>
    <lineage>
        <taxon>Bacteria</taxon>
        <taxon>Pseudomonadati</taxon>
        <taxon>Campylobacterota</taxon>
        <taxon>Epsilonproteobacteria</taxon>
        <taxon>Campylobacterales</taxon>
        <taxon>Hydrogenimonadaceae</taxon>
        <taxon>Hydrogenimonas</taxon>
    </lineage>
</organism>
<dbReference type="GO" id="GO:0005886">
    <property type="term" value="C:plasma membrane"/>
    <property type="evidence" value="ECO:0007669"/>
    <property type="project" value="UniProtKB-SubCell"/>
</dbReference>
<evidence type="ECO:0000256" key="3">
    <source>
        <dbReference type="ARBA" id="ARBA00022692"/>
    </source>
</evidence>
<keyword evidence="5 6" id="KW-0472">Membrane</keyword>
<dbReference type="Pfam" id="PF06146">
    <property type="entry name" value="PsiE"/>
    <property type="match status" value="1"/>
</dbReference>
<feature type="transmembrane region" description="Helical" evidence="6">
    <location>
        <begin position="34"/>
        <end position="54"/>
    </location>
</feature>
<protein>
    <submittedName>
        <fullName evidence="7">Phosphate-starvation-inducible E</fullName>
    </submittedName>
</protein>
<keyword evidence="8" id="KW-1185">Reference proteome</keyword>
<evidence type="ECO:0000256" key="1">
    <source>
        <dbReference type="ARBA" id="ARBA00004651"/>
    </source>
</evidence>
<feature type="transmembrane region" description="Helical" evidence="6">
    <location>
        <begin position="7"/>
        <end position="28"/>
    </location>
</feature>
<dbReference type="OrthoDB" id="5515803at2"/>
<evidence type="ECO:0000313" key="7">
    <source>
        <dbReference type="EMBL" id="SFO88760.1"/>
    </source>
</evidence>